<evidence type="ECO:0000313" key="3">
    <source>
        <dbReference type="Proteomes" id="UP000198893"/>
    </source>
</evidence>
<dbReference type="Gene3D" id="3.40.50.1820">
    <property type="entry name" value="alpha/beta hydrolase"/>
    <property type="match status" value="1"/>
</dbReference>
<gene>
    <name evidence="2" type="ORF">SAMN04490248_10847</name>
</gene>
<evidence type="ECO:0000259" key="1">
    <source>
        <dbReference type="Pfam" id="PF12697"/>
    </source>
</evidence>
<dbReference type="EMBL" id="FODS01000008">
    <property type="protein sequence ID" value="SEO62899.1"/>
    <property type="molecule type" value="Genomic_DNA"/>
</dbReference>
<evidence type="ECO:0000313" key="2">
    <source>
        <dbReference type="EMBL" id="SEO62899.1"/>
    </source>
</evidence>
<proteinExistence type="predicted"/>
<dbReference type="SUPFAM" id="SSF53474">
    <property type="entry name" value="alpha/beta-Hydrolases"/>
    <property type="match status" value="1"/>
</dbReference>
<feature type="domain" description="AB hydrolase-1" evidence="1">
    <location>
        <begin position="5"/>
        <end position="222"/>
    </location>
</feature>
<dbReference type="InterPro" id="IPR000073">
    <property type="entry name" value="AB_hydrolase_1"/>
</dbReference>
<name>A0A1H8R8J1_9RHOB</name>
<organism evidence="2 3">
    <name type="scientific">Salinihabitans flavidus</name>
    <dbReference type="NCBI Taxonomy" id="569882"/>
    <lineage>
        <taxon>Bacteria</taxon>
        <taxon>Pseudomonadati</taxon>
        <taxon>Pseudomonadota</taxon>
        <taxon>Alphaproteobacteria</taxon>
        <taxon>Rhodobacterales</taxon>
        <taxon>Roseobacteraceae</taxon>
        <taxon>Salinihabitans</taxon>
    </lineage>
</organism>
<dbReference type="InterPro" id="IPR029058">
    <property type="entry name" value="AB_hydrolase_fold"/>
</dbReference>
<dbReference type="PANTHER" id="PTHR43798:SF29">
    <property type="entry name" value="AB HYDROLASE-1 DOMAIN-CONTAINING PROTEIN"/>
    <property type="match status" value="1"/>
</dbReference>
<dbReference type="InterPro" id="IPR050266">
    <property type="entry name" value="AB_hydrolase_sf"/>
</dbReference>
<dbReference type="PANTHER" id="PTHR43798">
    <property type="entry name" value="MONOACYLGLYCEROL LIPASE"/>
    <property type="match status" value="1"/>
</dbReference>
<accession>A0A1H8R8J1</accession>
<dbReference type="RefSeq" id="WP_093117488.1">
    <property type="nucleotide sequence ID" value="NZ_FODS01000008.1"/>
</dbReference>
<dbReference type="Pfam" id="PF12697">
    <property type="entry name" value="Abhydrolase_6"/>
    <property type="match status" value="1"/>
</dbReference>
<reference evidence="2 3" key="1">
    <citation type="submission" date="2016-10" db="EMBL/GenBank/DDBJ databases">
        <authorList>
            <person name="de Groot N.N."/>
        </authorList>
    </citation>
    <scope>NUCLEOTIDE SEQUENCE [LARGE SCALE GENOMIC DNA]</scope>
    <source>
        <strain evidence="2 3">DSM 27842</strain>
    </source>
</reference>
<dbReference type="STRING" id="569882.SAMN04490248_10847"/>
<dbReference type="OrthoDB" id="5491135at2"/>
<dbReference type="PRINTS" id="PR00111">
    <property type="entry name" value="ABHYDROLASE"/>
</dbReference>
<protein>
    <submittedName>
        <fullName evidence="2">Pimeloyl-ACP methyl ester carboxylesterase</fullName>
    </submittedName>
</protein>
<dbReference type="Proteomes" id="UP000198893">
    <property type="component" value="Unassembled WGS sequence"/>
</dbReference>
<keyword evidence="3" id="KW-1185">Reference proteome</keyword>
<sequence length="236" mass="25922">MSEPLVLVPGMMCDARLYAAQIADLSRDFAVMVVPVTGQDRVEDMAIQVLQQAPERFALAGLSMGGIVAMEVIRRAPERVTRIALIDTNALPETPQSAAAYEPLIVGAKSGQIERVMADFMRPEFLAPGPGRSQILGLVQEMARDLGAEVLIRQVRALQRRPDQQGTLRRIKAPALVLCGAHDRLTPVKRHEFMAGLIPHAQLQIIEEAGHLPVLETPGEINTALRLWMSQPYVLQ</sequence>
<dbReference type="AlphaFoldDB" id="A0A1H8R8J1"/>